<reference evidence="1" key="1">
    <citation type="journal article" date="2013" name="J. Plant Res.">
        <title>Effect of fungi and light on seed germination of three Opuntia species from semiarid lands of central Mexico.</title>
        <authorList>
            <person name="Delgado-Sanchez P."/>
            <person name="Jimenez-Bremont J.F."/>
            <person name="Guerrero-Gonzalez Mde L."/>
            <person name="Flores J."/>
        </authorList>
    </citation>
    <scope>NUCLEOTIDE SEQUENCE</scope>
    <source>
        <tissue evidence="1">Cladode</tissue>
    </source>
</reference>
<accession>A0A7C9DNH3</accession>
<sequence>MYLLGPFSHTITIPTPLLVLKYFSQNPKATTTTTAMNPTMYDPSVTTRLDDDPRSWAPMDPELMKAACDGNVEFLKKRQCVFQTPGLLAVADLAVHTHPR</sequence>
<name>A0A7C9DNH3_OPUST</name>
<proteinExistence type="predicted"/>
<dbReference type="EMBL" id="GISG01139576">
    <property type="protein sequence ID" value="MBA4644743.1"/>
    <property type="molecule type" value="Transcribed_RNA"/>
</dbReference>
<organism evidence="1">
    <name type="scientific">Opuntia streptacantha</name>
    <name type="common">Prickly pear cactus</name>
    <name type="synonym">Opuntia cardona</name>
    <dbReference type="NCBI Taxonomy" id="393608"/>
    <lineage>
        <taxon>Eukaryota</taxon>
        <taxon>Viridiplantae</taxon>
        <taxon>Streptophyta</taxon>
        <taxon>Embryophyta</taxon>
        <taxon>Tracheophyta</taxon>
        <taxon>Spermatophyta</taxon>
        <taxon>Magnoliopsida</taxon>
        <taxon>eudicotyledons</taxon>
        <taxon>Gunneridae</taxon>
        <taxon>Pentapetalae</taxon>
        <taxon>Caryophyllales</taxon>
        <taxon>Cactineae</taxon>
        <taxon>Cactaceae</taxon>
        <taxon>Opuntioideae</taxon>
        <taxon>Opuntia</taxon>
    </lineage>
</organism>
<dbReference type="AlphaFoldDB" id="A0A7C9DNH3"/>
<protein>
    <submittedName>
        <fullName evidence="1">Uncharacterized protein</fullName>
    </submittedName>
</protein>
<evidence type="ECO:0000313" key="1">
    <source>
        <dbReference type="EMBL" id="MBA4644743.1"/>
    </source>
</evidence>
<reference evidence="1" key="2">
    <citation type="submission" date="2020-07" db="EMBL/GenBank/DDBJ databases">
        <authorList>
            <person name="Vera ALvarez R."/>
            <person name="Arias-Moreno D.M."/>
            <person name="Jimenez-Jacinto V."/>
            <person name="Jimenez-Bremont J.F."/>
            <person name="Swaminathan K."/>
            <person name="Moose S.P."/>
            <person name="Guerrero-Gonzalez M.L."/>
            <person name="Marino-Ramirez L."/>
            <person name="Landsman D."/>
            <person name="Rodriguez-Kessler M."/>
            <person name="Delgado-Sanchez P."/>
        </authorList>
    </citation>
    <scope>NUCLEOTIDE SEQUENCE</scope>
    <source>
        <tissue evidence="1">Cladode</tissue>
    </source>
</reference>